<dbReference type="CDD" id="cd02955">
    <property type="entry name" value="SSP411"/>
    <property type="match status" value="1"/>
</dbReference>
<feature type="domain" description="Spermatogenesis-associated protein 20-like TRX" evidence="1">
    <location>
        <begin position="3"/>
        <end position="163"/>
    </location>
</feature>
<dbReference type="PIRSF" id="PIRSF006402">
    <property type="entry name" value="UCP006402_thioredoxin"/>
    <property type="match status" value="1"/>
</dbReference>
<dbReference type="GO" id="GO:0005975">
    <property type="term" value="P:carbohydrate metabolic process"/>
    <property type="evidence" value="ECO:0007669"/>
    <property type="project" value="InterPro"/>
</dbReference>
<comment type="caution">
    <text evidence="2">The sequence shown here is derived from an EMBL/GenBank/DDBJ whole genome shotgun (WGS) entry which is preliminary data.</text>
</comment>
<dbReference type="AlphaFoldDB" id="A0A9E5JNM5"/>
<proteinExistence type="predicted"/>
<evidence type="ECO:0000313" key="3">
    <source>
        <dbReference type="Proteomes" id="UP000818266"/>
    </source>
</evidence>
<dbReference type="Pfam" id="PF03190">
    <property type="entry name" value="Thioredox_DsbH"/>
    <property type="match status" value="1"/>
</dbReference>
<evidence type="ECO:0000313" key="2">
    <source>
        <dbReference type="EMBL" id="NHF62201.1"/>
    </source>
</evidence>
<dbReference type="EMBL" id="VIKT02000003">
    <property type="protein sequence ID" value="NHF62201.1"/>
    <property type="molecule type" value="Genomic_DNA"/>
</dbReference>
<dbReference type="PANTHER" id="PTHR42899:SF1">
    <property type="entry name" value="SPERMATOGENESIS-ASSOCIATED PROTEIN 20"/>
    <property type="match status" value="1"/>
</dbReference>
<dbReference type="InterPro" id="IPR008928">
    <property type="entry name" value="6-hairpin_glycosidase_sf"/>
</dbReference>
<sequence length="625" mass="66933">MARRLENAVSPYLRSHADNPVDWWPWGHDAFVEARRRDVPVMISIGYATCHWCHVMARETFSDPAMGEWLNERVVSIKVDREEHPQVDAAYLAAAGTFSEQLGWPLTVFATPEGRTFYAATYLPPEPMQGIPSFRQVTEAVLEAWTERRDDVLQSAEGLQDALREATRRDAGALPTAEQLGDAVTELIGFEDREFGGFGGAPKFPVAPVLLFLQAQGSTGDDDAAALAQRTLERLAASLLCDPVEGGFFRYATRRDWSEPHYERMLYDNALLLEAYARAGLEQPAAGIVDFFGVVLRVPGGLASGQDSESVLDGERSEGGYYSLTAAERAEVDPPALDDKVLTAWNGLAIGGLAVAGRRLVNARVAERARALAVELADELLAGHRLPDDEHGRARLARASRDGRLSDAAATLEDYGDLAVGLLELAITTGDVRWAREARALIDACIVPPDESQGPLVRPPGGDDATLVAHGLASVDDPQEGAAPSGTAALSRAALLLHQLTAEPRYRSLAEGLVGPLGALAVSRPIGFGATLAVATALARPSRQLVVVSREGASDDDLRHYARATDDAGTVALAVTSAQATEWVSAGFALLADRVALDGRTTAYLCTDFVCGLPVTSLHDLTGQE</sequence>
<evidence type="ECO:0000259" key="1">
    <source>
        <dbReference type="Pfam" id="PF03190"/>
    </source>
</evidence>
<dbReference type="PANTHER" id="PTHR42899">
    <property type="entry name" value="SPERMATOGENESIS-ASSOCIATED PROTEIN 20"/>
    <property type="match status" value="1"/>
</dbReference>
<dbReference type="InterPro" id="IPR024705">
    <property type="entry name" value="Ssp411"/>
</dbReference>
<dbReference type="OrthoDB" id="9762614at2"/>
<dbReference type="RefSeq" id="WP_152582205.1">
    <property type="nucleotide sequence ID" value="NZ_VIKT02000003.1"/>
</dbReference>
<dbReference type="Proteomes" id="UP000818266">
    <property type="component" value="Unassembled WGS sequence"/>
</dbReference>
<organism evidence="2 3">
    <name type="scientific">Microcella pacifica</name>
    <dbReference type="NCBI Taxonomy" id="2591847"/>
    <lineage>
        <taxon>Bacteria</taxon>
        <taxon>Bacillati</taxon>
        <taxon>Actinomycetota</taxon>
        <taxon>Actinomycetes</taxon>
        <taxon>Micrococcales</taxon>
        <taxon>Microbacteriaceae</taxon>
        <taxon>Microcella</taxon>
    </lineage>
</organism>
<dbReference type="Gene3D" id="3.40.30.10">
    <property type="entry name" value="Glutaredoxin"/>
    <property type="match status" value="1"/>
</dbReference>
<protein>
    <submittedName>
        <fullName evidence="2">Thioredoxin domain-containing protein</fullName>
    </submittedName>
</protein>
<accession>A0A9E5JNM5</accession>
<dbReference type="SUPFAM" id="SSF48208">
    <property type="entry name" value="Six-hairpin glycosidases"/>
    <property type="match status" value="1"/>
</dbReference>
<keyword evidence="3" id="KW-1185">Reference proteome</keyword>
<dbReference type="SUPFAM" id="SSF52833">
    <property type="entry name" value="Thioredoxin-like"/>
    <property type="match status" value="1"/>
</dbReference>
<reference evidence="2 3" key="1">
    <citation type="submission" date="2020-03" db="EMBL/GenBank/DDBJ databases">
        <title>Chryseoglobus sp. isolated from a deep-sea seamount.</title>
        <authorList>
            <person name="Zhang D.-C."/>
        </authorList>
    </citation>
    <scope>NUCLEOTIDE SEQUENCE [LARGE SCALE GENOMIC DNA]</scope>
    <source>
        <strain evidence="2 3">KN1116</strain>
    </source>
</reference>
<name>A0A9E5JNM5_9MICO</name>
<dbReference type="InterPro" id="IPR004879">
    <property type="entry name" value="Ssp411-like_TRX"/>
</dbReference>
<dbReference type="InterPro" id="IPR036249">
    <property type="entry name" value="Thioredoxin-like_sf"/>
</dbReference>
<gene>
    <name evidence="2" type="ORF">FK219_002920</name>
</gene>